<dbReference type="InParanoid" id="A0A540VDG9"/>
<keyword evidence="1" id="KW-0732">Signal</keyword>
<feature type="signal peptide" evidence="1">
    <location>
        <begin position="1"/>
        <end position="36"/>
    </location>
</feature>
<dbReference type="PROSITE" id="PS51257">
    <property type="entry name" value="PROKAR_LIPOPROTEIN"/>
    <property type="match status" value="1"/>
</dbReference>
<organism evidence="3 4">
    <name type="scientific">Litorilinea aerophila</name>
    <dbReference type="NCBI Taxonomy" id="1204385"/>
    <lineage>
        <taxon>Bacteria</taxon>
        <taxon>Bacillati</taxon>
        <taxon>Chloroflexota</taxon>
        <taxon>Caldilineae</taxon>
        <taxon>Caldilineales</taxon>
        <taxon>Caldilineaceae</taxon>
        <taxon>Litorilinea</taxon>
    </lineage>
</organism>
<dbReference type="InterPro" id="IPR012334">
    <property type="entry name" value="Pectin_lyas_fold"/>
</dbReference>
<protein>
    <recommendedName>
        <fullName evidence="2">Right handed beta helix domain-containing protein</fullName>
    </recommendedName>
</protein>
<comment type="caution">
    <text evidence="3">The sequence shown here is derived from an EMBL/GenBank/DDBJ whole genome shotgun (WGS) entry which is preliminary data.</text>
</comment>
<dbReference type="InterPro" id="IPR059226">
    <property type="entry name" value="Choice_anch_Q_dom"/>
</dbReference>
<reference evidence="3 4" key="1">
    <citation type="submission" date="2019-06" db="EMBL/GenBank/DDBJ databases">
        <title>Genome sequence of Litorilinea aerophila BAA-2444.</title>
        <authorList>
            <person name="Maclea K.S."/>
            <person name="Maurais E.G."/>
            <person name="Iannazzi L.C."/>
        </authorList>
    </citation>
    <scope>NUCLEOTIDE SEQUENCE [LARGE SCALE GENOMIC DNA]</scope>
    <source>
        <strain evidence="3 4">ATCC BAA-2444</strain>
    </source>
</reference>
<accession>A0A540VDG9</accession>
<dbReference type="SUPFAM" id="SSF51126">
    <property type="entry name" value="Pectin lyase-like"/>
    <property type="match status" value="1"/>
</dbReference>
<dbReference type="OrthoDB" id="960258at2"/>
<dbReference type="RefSeq" id="WP_141611035.1">
    <property type="nucleotide sequence ID" value="NZ_VIGC02000020.1"/>
</dbReference>
<name>A0A540VDG9_9CHLR</name>
<dbReference type="Gene3D" id="2.160.20.10">
    <property type="entry name" value="Single-stranded right-handed beta-helix, Pectin lyase-like"/>
    <property type="match status" value="1"/>
</dbReference>
<keyword evidence="4" id="KW-1185">Reference proteome</keyword>
<dbReference type="Proteomes" id="UP000317371">
    <property type="component" value="Unassembled WGS sequence"/>
</dbReference>
<evidence type="ECO:0000259" key="2">
    <source>
        <dbReference type="Pfam" id="PF13229"/>
    </source>
</evidence>
<feature type="domain" description="Right handed beta helix" evidence="2">
    <location>
        <begin position="150"/>
        <end position="292"/>
    </location>
</feature>
<sequence length="426" mass="45065">MHHGFKRARAVSWPLLICACLLTVGVSLLAYTRAGAQENVHDEDVDFLDVCPAGCPYDSIQAAVDAAAPGDVVRVAVGIYTDLHARGQVTQVVYISKSVTIRGGYSLQFTDPPNPTAYPTVLDARGQGRVFFITGDIHVTLQGLRLTGGHIEGDGGGLRASGANVVLEQVEVRSNEAHRGGGLYFDNCQVRLWSSLVQDNQATGNGGGLYLYNSPAVLARNWLLDNGSGEDGGGIYMLLQHLYLANNVIAHNRADGRGSGIFLAGDADMIHNTLARNGGPAGQGLYQLSNTARLTNTIIVDHPVGIFVAGSATVNLEATFWGHETWANGTNYIARGTIETGTIEISAAPGFRAPDAGDYHLTESSSALDVGIQTAVTRDLDGEERPFGPAVDMGADEYHPGPAMQPASYLPLIVNRRSAATGSQDP</sequence>
<proteinExistence type="predicted"/>
<dbReference type="NCBIfam" id="NF041518">
    <property type="entry name" value="choice_anch_Q"/>
    <property type="match status" value="1"/>
</dbReference>
<feature type="chain" id="PRO_5021757218" description="Right handed beta helix domain-containing protein" evidence="1">
    <location>
        <begin position="37"/>
        <end position="426"/>
    </location>
</feature>
<dbReference type="PANTHER" id="PTHR11319">
    <property type="entry name" value="G PROTEIN-COUPLED RECEPTOR-RELATED"/>
    <property type="match status" value="1"/>
</dbReference>
<evidence type="ECO:0000313" key="3">
    <source>
        <dbReference type="EMBL" id="TQE94810.1"/>
    </source>
</evidence>
<dbReference type="AlphaFoldDB" id="A0A540VDG9"/>
<evidence type="ECO:0000256" key="1">
    <source>
        <dbReference type="SAM" id="SignalP"/>
    </source>
</evidence>
<dbReference type="PANTHER" id="PTHR11319:SF35">
    <property type="entry name" value="OUTER MEMBRANE PROTEIN PMPC-RELATED"/>
    <property type="match status" value="1"/>
</dbReference>
<dbReference type="EMBL" id="VIGC01000020">
    <property type="protein sequence ID" value="TQE94810.1"/>
    <property type="molecule type" value="Genomic_DNA"/>
</dbReference>
<dbReference type="InterPro" id="IPR039448">
    <property type="entry name" value="Beta_helix"/>
</dbReference>
<dbReference type="Pfam" id="PF13229">
    <property type="entry name" value="Beta_helix"/>
    <property type="match status" value="1"/>
</dbReference>
<dbReference type="InterPro" id="IPR011050">
    <property type="entry name" value="Pectin_lyase_fold/virulence"/>
</dbReference>
<evidence type="ECO:0000313" key="4">
    <source>
        <dbReference type="Proteomes" id="UP000317371"/>
    </source>
</evidence>
<gene>
    <name evidence="3" type="ORF">FKZ61_15405</name>
</gene>